<evidence type="ECO:0008006" key="4">
    <source>
        <dbReference type="Google" id="ProtNLM"/>
    </source>
</evidence>
<dbReference type="EMBL" id="CYZE01000010">
    <property type="protein sequence ID" value="CUO70182.1"/>
    <property type="molecule type" value="Genomic_DNA"/>
</dbReference>
<reference evidence="2 3" key="1">
    <citation type="submission" date="2015-09" db="EMBL/GenBank/DDBJ databases">
        <authorList>
            <consortium name="Pathogen Informatics"/>
        </authorList>
    </citation>
    <scope>NUCLEOTIDE SEQUENCE [LARGE SCALE GENOMIC DNA]</scope>
    <source>
        <strain evidence="2 3">2789STDY5608850</strain>
    </source>
</reference>
<protein>
    <recommendedName>
        <fullName evidence="4">Holin-like toxin</fullName>
    </recommendedName>
</protein>
<sequence>MVSFGNNRRRKCNMNTLEVLTLVLVIFAALTYIENHQKRK</sequence>
<keyword evidence="1" id="KW-0812">Transmembrane</keyword>
<evidence type="ECO:0000256" key="1">
    <source>
        <dbReference type="SAM" id="Phobius"/>
    </source>
</evidence>
<keyword evidence="1" id="KW-1133">Transmembrane helix</keyword>
<dbReference type="AlphaFoldDB" id="A0A174H566"/>
<gene>
    <name evidence="2" type="ORF">ERS852407_03653</name>
</gene>
<dbReference type="Proteomes" id="UP000095651">
    <property type="component" value="Unassembled WGS sequence"/>
</dbReference>
<keyword evidence="1" id="KW-0472">Membrane</keyword>
<accession>A0A174H566</accession>
<evidence type="ECO:0000313" key="2">
    <source>
        <dbReference type="EMBL" id="CUO70182.1"/>
    </source>
</evidence>
<feature type="transmembrane region" description="Helical" evidence="1">
    <location>
        <begin position="12"/>
        <end position="33"/>
    </location>
</feature>
<name>A0A174H566_9FIRM</name>
<organism evidence="2 3">
    <name type="scientific">Hungatella hathewayi</name>
    <dbReference type="NCBI Taxonomy" id="154046"/>
    <lineage>
        <taxon>Bacteria</taxon>
        <taxon>Bacillati</taxon>
        <taxon>Bacillota</taxon>
        <taxon>Clostridia</taxon>
        <taxon>Lachnospirales</taxon>
        <taxon>Lachnospiraceae</taxon>
        <taxon>Hungatella</taxon>
    </lineage>
</organism>
<proteinExistence type="predicted"/>
<evidence type="ECO:0000313" key="3">
    <source>
        <dbReference type="Proteomes" id="UP000095651"/>
    </source>
</evidence>